<comment type="caution">
    <text evidence="1">The sequence shown here is derived from an EMBL/GenBank/DDBJ whole genome shotgun (WGS) entry which is preliminary data.</text>
</comment>
<dbReference type="EMBL" id="PSQE01000004">
    <property type="protein sequence ID" value="RHN64758.1"/>
    <property type="molecule type" value="Genomic_DNA"/>
</dbReference>
<reference evidence="2" key="1">
    <citation type="journal article" date="2018" name="Nat. Plants">
        <title>Whole-genome landscape of Medicago truncatula symbiotic genes.</title>
        <authorList>
            <person name="Pecrix Y."/>
            <person name="Staton S.E."/>
            <person name="Sallet E."/>
            <person name="Lelandais-Briere C."/>
            <person name="Moreau S."/>
            <person name="Carrere S."/>
            <person name="Blein T."/>
            <person name="Jardinaud M.F."/>
            <person name="Latrasse D."/>
            <person name="Zouine M."/>
            <person name="Zahm M."/>
            <person name="Kreplak J."/>
            <person name="Mayjonade B."/>
            <person name="Satge C."/>
            <person name="Perez M."/>
            <person name="Cauet S."/>
            <person name="Marande W."/>
            <person name="Chantry-Darmon C."/>
            <person name="Lopez-Roques C."/>
            <person name="Bouchez O."/>
            <person name="Berard A."/>
            <person name="Debelle F."/>
            <person name="Munos S."/>
            <person name="Bendahmane A."/>
            <person name="Berges H."/>
            <person name="Niebel A."/>
            <person name="Buitink J."/>
            <person name="Frugier F."/>
            <person name="Benhamed M."/>
            <person name="Crespi M."/>
            <person name="Gouzy J."/>
            <person name="Gamas P."/>
        </authorList>
    </citation>
    <scope>NUCLEOTIDE SEQUENCE [LARGE SCALE GENOMIC DNA]</scope>
    <source>
        <strain evidence="2">cv. Jemalong A17</strain>
    </source>
</reference>
<sequence length="56" mass="6651">MWSHWRSFQQKTESSINVSSLISIRHNQTQENKNKNKNKTIYIQGDINPELFCSLQ</sequence>
<dbReference type="AlphaFoldDB" id="A0A396IIV5"/>
<proteinExistence type="predicted"/>
<evidence type="ECO:0000313" key="2">
    <source>
        <dbReference type="Proteomes" id="UP000265566"/>
    </source>
</evidence>
<gene>
    <name evidence="1" type="ORF">MtrunA17_Chr4g0072551</name>
</gene>
<dbReference type="Proteomes" id="UP000265566">
    <property type="component" value="Chromosome 4"/>
</dbReference>
<dbReference type="Gramene" id="rna27613">
    <property type="protein sequence ID" value="RHN64758.1"/>
    <property type="gene ID" value="gene27613"/>
</dbReference>
<protein>
    <submittedName>
        <fullName evidence="1">Uncharacterized protein</fullName>
    </submittedName>
</protein>
<organism evidence="1 2">
    <name type="scientific">Medicago truncatula</name>
    <name type="common">Barrel medic</name>
    <name type="synonym">Medicago tribuloides</name>
    <dbReference type="NCBI Taxonomy" id="3880"/>
    <lineage>
        <taxon>Eukaryota</taxon>
        <taxon>Viridiplantae</taxon>
        <taxon>Streptophyta</taxon>
        <taxon>Embryophyta</taxon>
        <taxon>Tracheophyta</taxon>
        <taxon>Spermatophyta</taxon>
        <taxon>Magnoliopsida</taxon>
        <taxon>eudicotyledons</taxon>
        <taxon>Gunneridae</taxon>
        <taxon>Pentapetalae</taxon>
        <taxon>rosids</taxon>
        <taxon>fabids</taxon>
        <taxon>Fabales</taxon>
        <taxon>Fabaceae</taxon>
        <taxon>Papilionoideae</taxon>
        <taxon>50 kb inversion clade</taxon>
        <taxon>NPAAA clade</taxon>
        <taxon>Hologalegina</taxon>
        <taxon>IRL clade</taxon>
        <taxon>Trifolieae</taxon>
        <taxon>Medicago</taxon>
    </lineage>
</organism>
<name>A0A396IIV5_MEDTR</name>
<evidence type="ECO:0000313" key="1">
    <source>
        <dbReference type="EMBL" id="RHN64758.1"/>
    </source>
</evidence>
<accession>A0A396IIV5</accession>